<feature type="region of interest" description="Disordered" evidence="1">
    <location>
        <begin position="352"/>
        <end position="380"/>
    </location>
</feature>
<organism evidence="2">
    <name type="scientific">Hordeum vulgare subsp. vulgare</name>
    <name type="common">Domesticated barley</name>
    <dbReference type="NCBI Taxonomy" id="112509"/>
    <lineage>
        <taxon>Eukaryota</taxon>
        <taxon>Viridiplantae</taxon>
        <taxon>Streptophyta</taxon>
        <taxon>Embryophyta</taxon>
        <taxon>Tracheophyta</taxon>
        <taxon>Spermatophyta</taxon>
        <taxon>Magnoliopsida</taxon>
        <taxon>Liliopsida</taxon>
        <taxon>Poales</taxon>
        <taxon>Poaceae</taxon>
        <taxon>BOP clade</taxon>
        <taxon>Pooideae</taxon>
        <taxon>Triticodae</taxon>
        <taxon>Triticeae</taxon>
        <taxon>Hordeinae</taxon>
        <taxon>Hordeum</taxon>
    </lineage>
</organism>
<feature type="compositionally biased region" description="Low complexity" evidence="1">
    <location>
        <begin position="358"/>
        <end position="371"/>
    </location>
</feature>
<dbReference type="EMBL" id="AK366493">
    <property type="protein sequence ID" value="BAJ97696.1"/>
    <property type="molecule type" value="mRNA"/>
</dbReference>
<dbReference type="AlphaFoldDB" id="F2DRH5"/>
<name>F2DRH5_HORVV</name>
<evidence type="ECO:0000256" key="1">
    <source>
        <dbReference type="SAM" id="MobiDB-lite"/>
    </source>
</evidence>
<evidence type="ECO:0000313" key="2">
    <source>
        <dbReference type="EMBL" id="BAJ97696.1"/>
    </source>
</evidence>
<accession>F2DRH5</accession>
<sequence>MASVPWADLEAAIAALPGRKQRLRESYDRLVARAPPDLRLPFAWDDIDAHVSSLHASFSLRFRQMMLLQQQRPHPAVPSPATATHDDQQPHPATPEDVQPHPGATVSPAHDDEEMVFKDEDASPVQEDDGVGKDREGEEMVIKDEDVSTVQEDDDVGKAMEDTGMGGFEGATSCHAAGGTRDQEFPVPMGDHGHGPDAGNRMLRQPYMAFPPPTDVLSRQLNLAMLQRQPPYMPHLQGFPAMNTFNIPPMVQQMPYFNIPPMMQQPPYFRQEFLPDFSQKFFPDVMMGQPPMGIDHALQQQYMAMAHHQHRLAQQQYMAIAQHQRCFPQQQYMAIAQHQHCFQQQQQYMAQHEHRFPAAQAASAHGQGSNAKRGRPCRTTDMDAINVLVREPIKKSRPIQHDAEPKPINKPIQKKTMYDYFDRRLVR</sequence>
<protein>
    <submittedName>
        <fullName evidence="2">Predicted protein</fullName>
    </submittedName>
</protein>
<feature type="region of interest" description="Disordered" evidence="1">
    <location>
        <begin position="70"/>
        <end position="138"/>
    </location>
</feature>
<proteinExistence type="evidence at transcript level"/>
<reference evidence="2" key="1">
    <citation type="journal article" date="2011" name="Plant Physiol.">
        <title>Comprehensive sequence analysis of 24,783 barley full-length cDNAs derived from 12 clone libraries.</title>
        <authorList>
            <person name="Matsumoto T."/>
            <person name="Tanaka T."/>
            <person name="Sakai H."/>
            <person name="Amano N."/>
            <person name="Kanamori H."/>
            <person name="Kurita K."/>
            <person name="Kikuta A."/>
            <person name="Kamiya K."/>
            <person name="Yamamoto M."/>
            <person name="Ikawa H."/>
            <person name="Fujii N."/>
            <person name="Hori K."/>
            <person name="Itoh T."/>
            <person name="Sato K."/>
        </authorList>
    </citation>
    <scope>NUCLEOTIDE SEQUENCE</scope>
    <source>
        <tissue evidence="2">Shoot and root</tissue>
    </source>
</reference>